<dbReference type="InterPro" id="IPR001753">
    <property type="entry name" value="Enoyl-CoA_hydra/iso"/>
</dbReference>
<dbReference type="GO" id="GO:0005739">
    <property type="term" value="C:mitochondrion"/>
    <property type="evidence" value="ECO:0007669"/>
    <property type="project" value="TreeGrafter"/>
</dbReference>
<dbReference type="PANTHER" id="PTHR11941:SF158">
    <property type="entry name" value="ENOYL-COA HYDRATASE (AFU_ORTHOLOGUE AFUA_2G10650)"/>
    <property type="match status" value="1"/>
</dbReference>
<evidence type="ECO:0000313" key="4">
    <source>
        <dbReference type="Proteomes" id="UP000742024"/>
    </source>
</evidence>
<dbReference type="EMBL" id="SRPR01000016">
    <property type="protein sequence ID" value="KAG5966884.1"/>
    <property type="molecule type" value="Genomic_DNA"/>
</dbReference>
<protein>
    <submittedName>
        <fullName evidence="2">Secondary metabolism biosynthetic enzyme</fullName>
    </submittedName>
</protein>
<dbReference type="OrthoDB" id="2139957at2759"/>
<proteinExistence type="predicted"/>
<keyword evidence="4" id="KW-1185">Reference proteome</keyword>
<dbReference type="AlphaFoldDB" id="A0A9P7MQ81"/>
<evidence type="ECO:0000313" key="3">
    <source>
        <dbReference type="EMBL" id="KAG5966884.1"/>
    </source>
</evidence>
<gene>
    <name evidence="2" type="ORF">E4U56_002375</name>
    <name evidence="3" type="ORF">E4U57_001587</name>
</gene>
<dbReference type="Pfam" id="PF00378">
    <property type="entry name" value="ECH_1"/>
    <property type="match status" value="1"/>
</dbReference>
<dbReference type="CDD" id="cd06558">
    <property type="entry name" value="crotonase-like"/>
    <property type="match status" value="1"/>
</dbReference>
<sequence>MAPSDFQQAMPVQTYSLVSFPSPHIMLVVFSRPSKLNAMTVTAQYELEALFAWYDTEPSLRCAVVTGAGRAFCSGMDLKEWNEIANRRSQGLAEERPMNPPSGFGGLSRRHGKKPVIAAVNGLAFGGGLEILANLDLIYASKSATFALSEVKRGVVPNAGSLPRLARTIGRPRAMELALTGRVIPASEAKAWSMINDVTADAAAEDDPVLDRPVVRKALEVACSIATNSPDSVIISRAGVISGWEDGSAENASRLLCETWNSVLYGGENHREGLRAFVEKREPRWTDSKL</sequence>
<organism evidence="2 5">
    <name type="scientific">Claviceps arundinis</name>
    <dbReference type="NCBI Taxonomy" id="1623583"/>
    <lineage>
        <taxon>Eukaryota</taxon>
        <taxon>Fungi</taxon>
        <taxon>Dikarya</taxon>
        <taxon>Ascomycota</taxon>
        <taxon>Pezizomycotina</taxon>
        <taxon>Sordariomycetes</taxon>
        <taxon>Hypocreomycetidae</taxon>
        <taxon>Hypocreales</taxon>
        <taxon>Clavicipitaceae</taxon>
        <taxon>Claviceps</taxon>
    </lineage>
</organism>
<name>A0A9P7MQ81_9HYPO</name>
<evidence type="ECO:0000313" key="2">
    <source>
        <dbReference type="EMBL" id="KAG5964192.1"/>
    </source>
</evidence>
<evidence type="ECO:0000256" key="1">
    <source>
        <dbReference type="SAM" id="MobiDB-lite"/>
    </source>
</evidence>
<comment type="caution">
    <text evidence="2">The sequence shown here is derived from an EMBL/GenBank/DDBJ whole genome shotgun (WGS) entry which is preliminary data.</text>
</comment>
<dbReference type="SUPFAM" id="SSF52096">
    <property type="entry name" value="ClpP/crotonase"/>
    <property type="match status" value="1"/>
</dbReference>
<reference evidence="2 4" key="1">
    <citation type="journal article" date="2020" name="bioRxiv">
        <title>Whole genome comparisons of ergot fungi reveals the divergence and evolution of species within the genus Claviceps are the result of varying mechanisms driving genome evolution and host range expansion.</title>
        <authorList>
            <person name="Wyka S.A."/>
            <person name="Mondo S.J."/>
            <person name="Liu M."/>
            <person name="Dettman J."/>
            <person name="Nalam V."/>
            <person name="Broders K.D."/>
        </authorList>
    </citation>
    <scope>NUCLEOTIDE SEQUENCE</scope>
    <source>
        <strain evidence="2">CCC 1102</strain>
        <strain evidence="3 4">LM583</strain>
    </source>
</reference>
<accession>A0A9P7MQ81</accession>
<dbReference type="InterPro" id="IPR029045">
    <property type="entry name" value="ClpP/crotonase-like_dom_sf"/>
</dbReference>
<dbReference type="Proteomes" id="UP000742024">
    <property type="component" value="Unassembled WGS sequence"/>
</dbReference>
<dbReference type="GO" id="GO:0006635">
    <property type="term" value="P:fatty acid beta-oxidation"/>
    <property type="evidence" value="ECO:0007669"/>
    <property type="project" value="TreeGrafter"/>
</dbReference>
<evidence type="ECO:0000313" key="5">
    <source>
        <dbReference type="Proteomes" id="UP000784919"/>
    </source>
</evidence>
<dbReference type="Gene3D" id="3.90.226.10">
    <property type="entry name" value="2-enoyl-CoA Hydratase, Chain A, domain 1"/>
    <property type="match status" value="1"/>
</dbReference>
<dbReference type="PANTHER" id="PTHR11941">
    <property type="entry name" value="ENOYL-COA HYDRATASE-RELATED"/>
    <property type="match status" value="1"/>
</dbReference>
<dbReference type="Proteomes" id="UP000784919">
    <property type="component" value="Unassembled WGS sequence"/>
</dbReference>
<dbReference type="EMBL" id="SRPS01000177">
    <property type="protein sequence ID" value="KAG5964192.1"/>
    <property type="molecule type" value="Genomic_DNA"/>
</dbReference>
<feature type="region of interest" description="Disordered" evidence="1">
    <location>
        <begin position="89"/>
        <end position="109"/>
    </location>
</feature>